<keyword evidence="5" id="KW-1185">Reference proteome</keyword>
<dbReference type="Pfam" id="PF16987">
    <property type="entry name" value="KIX_2"/>
    <property type="match status" value="1"/>
</dbReference>
<evidence type="ECO:0000259" key="3">
    <source>
        <dbReference type="Pfam" id="PF16987"/>
    </source>
</evidence>
<gene>
    <name evidence="4" type="ORF">ERUC_LOCUS10512</name>
</gene>
<evidence type="ECO:0000256" key="1">
    <source>
        <dbReference type="ARBA" id="ARBA00004123"/>
    </source>
</evidence>
<evidence type="ECO:0000256" key="2">
    <source>
        <dbReference type="ARBA" id="ARBA00023242"/>
    </source>
</evidence>
<dbReference type="AlphaFoldDB" id="A0ABC8JFC2"/>
<accession>A0ABC8JFC2</accession>
<proteinExistence type="predicted"/>
<dbReference type="InterPro" id="IPR036529">
    <property type="entry name" value="KIX_dom_sf"/>
</dbReference>
<dbReference type="Gene3D" id="1.10.246.20">
    <property type="entry name" value="Coactivator CBP, KIX domain"/>
    <property type="match status" value="1"/>
</dbReference>
<organism evidence="4 5">
    <name type="scientific">Eruca vesicaria subsp. sativa</name>
    <name type="common">Garden rocket</name>
    <name type="synonym">Eruca sativa</name>
    <dbReference type="NCBI Taxonomy" id="29727"/>
    <lineage>
        <taxon>Eukaryota</taxon>
        <taxon>Viridiplantae</taxon>
        <taxon>Streptophyta</taxon>
        <taxon>Embryophyta</taxon>
        <taxon>Tracheophyta</taxon>
        <taxon>Spermatophyta</taxon>
        <taxon>Magnoliopsida</taxon>
        <taxon>eudicotyledons</taxon>
        <taxon>Gunneridae</taxon>
        <taxon>Pentapetalae</taxon>
        <taxon>rosids</taxon>
        <taxon>malvids</taxon>
        <taxon>Brassicales</taxon>
        <taxon>Brassicaceae</taxon>
        <taxon>Brassiceae</taxon>
        <taxon>Eruca</taxon>
    </lineage>
</organism>
<dbReference type="Proteomes" id="UP001642260">
    <property type="component" value="Unassembled WGS sequence"/>
</dbReference>
<dbReference type="PANTHER" id="PTHR33137">
    <property type="entry name" value="MEDIATOR OF RNA POLYMERASE II TRANSCRIPTION SUBUNIT 15A-RELATED"/>
    <property type="match status" value="1"/>
</dbReference>
<dbReference type="EMBL" id="CAKOAT010102933">
    <property type="protein sequence ID" value="CAH8325870.1"/>
    <property type="molecule type" value="Genomic_DNA"/>
</dbReference>
<sequence length="127" mass="14938">MWLFGNHLIKDNAEPSLLKEEPAINSGDWRIQLPPNSRQKMVNQLMEILKKYLQYSGQKGVEELRRIAISFEELIFNTALNKSSLIFPLLYSIFADTCESSEMRMDGRMVDYFRKISLKRQTMEEED</sequence>
<evidence type="ECO:0000313" key="4">
    <source>
        <dbReference type="EMBL" id="CAH8325870.1"/>
    </source>
</evidence>
<dbReference type="InterPro" id="IPR044661">
    <property type="entry name" value="MED15a/b/c-like"/>
</dbReference>
<evidence type="ECO:0000313" key="5">
    <source>
        <dbReference type="Proteomes" id="UP001642260"/>
    </source>
</evidence>
<dbReference type="InterPro" id="IPR036546">
    <property type="entry name" value="MED15_KIX"/>
</dbReference>
<reference evidence="4 5" key="1">
    <citation type="submission" date="2022-03" db="EMBL/GenBank/DDBJ databases">
        <authorList>
            <person name="Macdonald S."/>
            <person name="Ahmed S."/>
            <person name="Newling K."/>
        </authorList>
    </citation>
    <scope>NUCLEOTIDE SEQUENCE [LARGE SCALE GENOMIC DNA]</scope>
</reference>
<dbReference type="PANTHER" id="PTHR33137:SF4">
    <property type="entry name" value="MEDIATOR OF RNA POLYMERASE II TRANSCRIPTION SUBUNIT 15A-RELATED"/>
    <property type="match status" value="1"/>
</dbReference>
<name>A0ABC8JFC2_ERUVS</name>
<comment type="subcellular location">
    <subcellularLocation>
        <location evidence="1">Nucleus</location>
    </subcellularLocation>
</comment>
<dbReference type="GO" id="GO:0005634">
    <property type="term" value="C:nucleus"/>
    <property type="evidence" value="ECO:0007669"/>
    <property type="project" value="UniProtKB-SubCell"/>
</dbReference>
<keyword evidence="2" id="KW-0539">Nucleus</keyword>
<feature type="domain" description="Mediator complex subunit 15 KIX" evidence="3">
    <location>
        <begin position="27"/>
        <end position="83"/>
    </location>
</feature>
<comment type="caution">
    <text evidence="4">The sequence shown here is derived from an EMBL/GenBank/DDBJ whole genome shotgun (WGS) entry which is preliminary data.</text>
</comment>
<protein>
    <recommendedName>
        <fullName evidence="3">Mediator complex subunit 15 KIX domain-containing protein</fullName>
    </recommendedName>
</protein>